<proteinExistence type="inferred from homology"/>
<dbReference type="InterPro" id="IPR036206">
    <property type="entry name" value="ThiamineP_synth_sf"/>
</dbReference>
<evidence type="ECO:0000256" key="4">
    <source>
        <dbReference type="ARBA" id="ARBA00022723"/>
    </source>
</evidence>
<evidence type="ECO:0000313" key="14">
    <source>
        <dbReference type="EMBL" id="TXE81955.1"/>
    </source>
</evidence>
<dbReference type="AlphaFoldDB" id="A0A5C7E0J5"/>
<feature type="binding site" evidence="10">
    <location>
        <position position="68"/>
    </location>
    <ligand>
        <name>4-amino-2-methyl-5-(diphosphooxymethyl)pyrimidine</name>
        <dbReference type="ChEBI" id="CHEBI:57841"/>
    </ligand>
</feature>
<name>A0A5C7E0J5_9BACT</name>
<dbReference type="InterPro" id="IPR034291">
    <property type="entry name" value="TMP_synthase"/>
</dbReference>
<dbReference type="InterPro" id="IPR022998">
    <property type="entry name" value="ThiamineP_synth_TenI"/>
</dbReference>
<evidence type="ECO:0000256" key="6">
    <source>
        <dbReference type="ARBA" id="ARBA00022977"/>
    </source>
</evidence>
<comment type="pathway">
    <text evidence="2 10 12">Cofactor biosynthesis; thiamine diphosphate biosynthesis; thiamine phosphate from 4-amino-2-methyl-5-diphosphomethylpyrimidine and 4-methyl-5-(2-phosphoethyl)-thiazole: step 1/1.</text>
</comment>
<evidence type="ECO:0000256" key="12">
    <source>
        <dbReference type="RuleBase" id="RU004253"/>
    </source>
</evidence>
<feature type="binding site" evidence="10">
    <location>
        <position position="161"/>
    </location>
    <ligand>
        <name>2-[(2R,5Z)-2-carboxy-4-methylthiazol-5(2H)-ylidene]ethyl phosphate</name>
        <dbReference type="ChEBI" id="CHEBI:62899"/>
    </ligand>
</feature>
<comment type="catalytic activity">
    <reaction evidence="9 10 11">
        <text>2-[(2R,5Z)-2-carboxy-4-methylthiazol-5(2H)-ylidene]ethyl phosphate + 4-amino-2-methyl-5-(diphosphooxymethyl)pyrimidine + 2 H(+) = thiamine phosphate + CO2 + diphosphate</text>
        <dbReference type="Rhea" id="RHEA:47844"/>
        <dbReference type="ChEBI" id="CHEBI:15378"/>
        <dbReference type="ChEBI" id="CHEBI:16526"/>
        <dbReference type="ChEBI" id="CHEBI:33019"/>
        <dbReference type="ChEBI" id="CHEBI:37575"/>
        <dbReference type="ChEBI" id="CHEBI:57841"/>
        <dbReference type="ChEBI" id="CHEBI:62899"/>
        <dbReference type="EC" id="2.5.1.3"/>
    </reaction>
</comment>
<feature type="binding site" evidence="10">
    <location>
        <position position="88"/>
    </location>
    <ligand>
        <name>Mg(2+)</name>
        <dbReference type="ChEBI" id="CHEBI:18420"/>
    </ligand>
</feature>
<accession>A0A5C7E0J5</accession>
<dbReference type="Proteomes" id="UP000321310">
    <property type="component" value="Unassembled WGS sequence"/>
</dbReference>
<dbReference type="EC" id="2.5.1.3" evidence="10"/>
<comment type="catalytic activity">
    <reaction evidence="7 10 11">
        <text>4-methyl-5-(2-phosphooxyethyl)-thiazole + 4-amino-2-methyl-5-(diphosphooxymethyl)pyrimidine + H(+) = thiamine phosphate + diphosphate</text>
        <dbReference type="Rhea" id="RHEA:22328"/>
        <dbReference type="ChEBI" id="CHEBI:15378"/>
        <dbReference type="ChEBI" id="CHEBI:33019"/>
        <dbReference type="ChEBI" id="CHEBI:37575"/>
        <dbReference type="ChEBI" id="CHEBI:57841"/>
        <dbReference type="ChEBI" id="CHEBI:58296"/>
        <dbReference type="EC" id="2.5.1.3"/>
    </reaction>
</comment>
<feature type="binding site" evidence="10">
    <location>
        <begin position="131"/>
        <end position="133"/>
    </location>
    <ligand>
        <name>2-[(2R,5Z)-2-carboxy-4-methylthiazol-5(2H)-ylidene]ethyl phosphate</name>
        <dbReference type="ChEBI" id="CHEBI:62899"/>
    </ligand>
</feature>
<evidence type="ECO:0000256" key="8">
    <source>
        <dbReference type="ARBA" id="ARBA00047851"/>
    </source>
</evidence>
<keyword evidence="4 10" id="KW-0479">Metal-binding</keyword>
<comment type="caution">
    <text evidence="14">The sequence shown here is derived from an EMBL/GenBank/DDBJ whole genome shotgun (WGS) entry which is preliminary data.</text>
</comment>
<dbReference type="Gene3D" id="3.20.20.70">
    <property type="entry name" value="Aldolase class I"/>
    <property type="match status" value="1"/>
</dbReference>
<evidence type="ECO:0000256" key="1">
    <source>
        <dbReference type="ARBA" id="ARBA00003814"/>
    </source>
</evidence>
<dbReference type="CDD" id="cd00564">
    <property type="entry name" value="TMP_TenI"/>
    <property type="match status" value="1"/>
</dbReference>
<dbReference type="SUPFAM" id="SSF51391">
    <property type="entry name" value="Thiamin phosphate synthase"/>
    <property type="match status" value="1"/>
</dbReference>
<feature type="binding site" evidence="10">
    <location>
        <begin position="36"/>
        <end position="40"/>
    </location>
    <ligand>
        <name>4-amino-2-methyl-5-(diphosphooxymethyl)pyrimidine</name>
        <dbReference type="ChEBI" id="CHEBI:57841"/>
    </ligand>
</feature>
<comment type="cofactor">
    <cofactor evidence="10">
        <name>Mg(2+)</name>
        <dbReference type="ChEBI" id="CHEBI:18420"/>
    </cofactor>
    <text evidence="10">Binds 1 Mg(2+) ion per subunit.</text>
</comment>
<dbReference type="GO" id="GO:0009228">
    <property type="term" value="P:thiamine biosynthetic process"/>
    <property type="evidence" value="ECO:0007669"/>
    <property type="project" value="UniProtKB-KW"/>
</dbReference>
<dbReference type="HAMAP" id="MF_00097">
    <property type="entry name" value="TMP_synthase"/>
    <property type="match status" value="1"/>
</dbReference>
<dbReference type="EMBL" id="VOWB01000042">
    <property type="protein sequence ID" value="TXE81955.1"/>
    <property type="molecule type" value="Genomic_DNA"/>
</dbReference>
<organism evidence="14 15">
    <name type="scientific">Campylobacter peloridis</name>
    <dbReference type="NCBI Taxonomy" id="488546"/>
    <lineage>
        <taxon>Bacteria</taxon>
        <taxon>Pseudomonadati</taxon>
        <taxon>Campylobacterota</taxon>
        <taxon>Epsilonproteobacteria</taxon>
        <taxon>Campylobacterales</taxon>
        <taxon>Campylobacteraceae</taxon>
        <taxon>Campylobacter</taxon>
    </lineage>
</organism>
<comment type="similarity">
    <text evidence="10 11">Belongs to the thiamine-phosphate synthase family.</text>
</comment>
<evidence type="ECO:0000313" key="15">
    <source>
        <dbReference type="Proteomes" id="UP000321310"/>
    </source>
</evidence>
<dbReference type="RefSeq" id="WP_147575462.1">
    <property type="nucleotide sequence ID" value="NZ_VOWB01000042.1"/>
</dbReference>
<feature type="binding site" evidence="10">
    <location>
        <position position="134"/>
    </location>
    <ligand>
        <name>4-amino-2-methyl-5-(diphosphooxymethyl)pyrimidine</name>
        <dbReference type="ChEBI" id="CHEBI:57841"/>
    </ligand>
</feature>
<dbReference type="InterPro" id="IPR013785">
    <property type="entry name" value="Aldolase_TIM"/>
</dbReference>
<dbReference type="PANTHER" id="PTHR20857">
    <property type="entry name" value="THIAMINE-PHOSPHATE PYROPHOSPHORYLASE"/>
    <property type="match status" value="1"/>
</dbReference>
<sequence length="208" mass="22793">MKSLKIYLVASKGSKTQDEFLNTIEAALKAKVDILQLREKNLNTLDFYNLALKVKALCEKYNTLFVINDRIDIAMGVNASGVHIGQKDMPLKKARELLGKDKIIGLTINHKSELVNTQGANYLGVGAVFSTPSKQDCSVLGIEGLKEIANLSSLPIVAIGGINENNLSLLKECKIQGIAVIRAIMEASDPYMATLNLRTSFDSMFMEE</sequence>
<dbReference type="GO" id="GO:0004789">
    <property type="term" value="F:thiamine-phosphate diphosphorylase activity"/>
    <property type="evidence" value="ECO:0007669"/>
    <property type="project" value="UniProtKB-UniRule"/>
</dbReference>
<feature type="domain" description="Thiamine phosphate synthase/TenI" evidence="13">
    <location>
        <begin position="6"/>
        <end position="184"/>
    </location>
</feature>
<comment type="function">
    <text evidence="1 10">Condenses 4-methyl-5-(beta-hydroxyethyl)thiazole monophosphate (THZ-P) and 2-methyl-4-amino-5-hydroxymethyl pyrimidine pyrophosphate (HMP-PP) to form thiamine monophosphate (TMP).</text>
</comment>
<dbReference type="GO" id="GO:0005737">
    <property type="term" value="C:cytoplasm"/>
    <property type="evidence" value="ECO:0007669"/>
    <property type="project" value="TreeGrafter"/>
</dbReference>
<protein>
    <recommendedName>
        <fullName evidence="10">Thiamine-phosphate synthase</fullName>
        <shortName evidence="10">TP synthase</shortName>
        <shortName evidence="10">TPS</shortName>
        <ecNumber evidence="10">2.5.1.3</ecNumber>
    </recommendedName>
    <alternativeName>
        <fullName evidence="10">Thiamine-phosphate pyrophosphorylase</fullName>
        <shortName evidence="10">TMP pyrophosphorylase</shortName>
        <shortName evidence="10">TMP-PPase</shortName>
    </alternativeName>
</protein>
<gene>
    <name evidence="10 14" type="primary">thiE</name>
    <name evidence="14" type="ORF">FPD46_04170</name>
</gene>
<keyword evidence="3 10" id="KW-0808">Transferase</keyword>
<dbReference type="GO" id="GO:0000287">
    <property type="term" value="F:magnesium ion binding"/>
    <property type="evidence" value="ECO:0007669"/>
    <property type="project" value="UniProtKB-UniRule"/>
</dbReference>
<feature type="binding site" evidence="10">
    <location>
        <position position="69"/>
    </location>
    <ligand>
        <name>Mg(2+)</name>
        <dbReference type="ChEBI" id="CHEBI:18420"/>
    </ligand>
</feature>
<evidence type="ECO:0000256" key="3">
    <source>
        <dbReference type="ARBA" id="ARBA00022679"/>
    </source>
</evidence>
<evidence type="ECO:0000256" key="2">
    <source>
        <dbReference type="ARBA" id="ARBA00005165"/>
    </source>
</evidence>
<evidence type="ECO:0000256" key="9">
    <source>
        <dbReference type="ARBA" id="ARBA00047883"/>
    </source>
</evidence>
<dbReference type="PANTHER" id="PTHR20857:SF23">
    <property type="entry name" value="THIAMINE BIOSYNTHETIC BIFUNCTIONAL ENZYME"/>
    <property type="match status" value="1"/>
</dbReference>
<comment type="catalytic activity">
    <reaction evidence="8 10 11">
        <text>2-(2-carboxy-4-methylthiazol-5-yl)ethyl phosphate + 4-amino-2-methyl-5-(diphosphooxymethyl)pyrimidine + 2 H(+) = thiamine phosphate + CO2 + diphosphate</text>
        <dbReference type="Rhea" id="RHEA:47848"/>
        <dbReference type="ChEBI" id="CHEBI:15378"/>
        <dbReference type="ChEBI" id="CHEBI:16526"/>
        <dbReference type="ChEBI" id="CHEBI:33019"/>
        <dbReference type="ChEBI" id="CHEBI:37575"/>
        <dbReference type="ChEBI" id="CHEBI:57841"/>
        <dbReference type="ChEBI" id="CHEBI:62890"/>
        <dbReference type="EC" id="2.5.1.3"/>
    </reaction>
</comment>
<dbReference type="FunFam" id="3.20.20.70:FF:000096">
    <property type="entry name" value="Thiamine-phosphate synthase"/>
    <property type="match status" value="1"/>
</dbReference>
<evidence type="ECO:0000259" key="13">
    <source>
        <dbReference type="Pfam" id="PF02581"/>
    </source>
</evidence>
<dbReference type="GO" id="GO:0009229">
    <property type="term" value="P:thiamine diphosphate biosynthetic process"/>
    <property type="evidence" value="ECO:0007669"/>
    <property type="project" value="UniProtKB-UniRule"/>
</dbReference>
<evidence type="ECO:0000256" key="7">
    <source>
        <dbReference type="ARBA" id="ARBA00047334"/>
    </source>
</evidence>
<dbReference type="NCBIfam" id="TIGR00693">
    <property type="entry name" value="thiE"/>
    <property type="match status" value="1"/>
</dbReference>
<keyword evidence="5 10" id="KW-0460">Magnesium</keyword>
<evidence type="ECO:0000256" key="10">
    <source>
        <dbReference type="HAMAP-Rule" id="MF_00097"/>
    </source>
</evidence>
<dbReference type="UniPathway" id="UPA00060">
    <property type="reaction ID" value="UER00141"/>
</dbReference>
<evidence type="ECO:0000256" key="11">
    <source>
        <dbReference type="RuleBase" id="RU003826"/>
    </source>
</evidence>
<evidence type="ECO:0000256" key="5">
    <source>
        <dbReference type="ARBA" id="ARBA00022842"/>
    </source>
</evidence>
<keyword evidence="6 10" id="KW-0784">Thiamine biosynthesis</keyword>
<comment type="caution">
    <text evidence="10">Lacks conserved residue(s) required for the propagation of feature annotation.</text>
</comment>
<feature type="binding site" evidence="10">
    <location>
        <position position="107"/>
    </location>
    <ligand>
        <name>4-amino-2-methyl-5-(diphosphooxymethyl)pyrimidine</name>
        <dbReference type="ChEBI" id="CHEBI:57841"/>
    </ligand>
</feature>
<reference evidence="14 15" key="1">
    <citation type="submission" date="2019-07" db="EMBL/GenBank/DDBJ databases">
        <title>Rapid identification of Enteric Bacteria from Whole Genome Sequences (WGS) using Average Nucleotide Identity (ANI).</title>
        <authorList>
            <person name="Lane C."/>
        </authorList>
    </citation>
    <scope>NUCLEOTIDE SEQUENCE [LARGE SCALE GENOMIC DNA]</scope>
    <source>
        <strain evidence="14 15">2016D-0250</strain>
    </source>
</reference>
<dbReference type="Pfam" id="PF02581">
    <property type="entry name" value="TMP-TENI"/>
    <property type="match status" value="1"/>
</dbReference>